<sequence>MFDDDDQQQKQKTSFEDGLRKVLKSAKVNETITSKDLVSKYGVPSDAASLINSFTKLSDSSIKIDWVSGLNPKMMLVNGVSDAIFKDGNINIVPLKNGTIQISGNGIGIKYQGKVYNNLIINNNSATIPNVKGMSWKIGF</sequence>
<comment type="caution">
    <text evidence="1">The sequence shown here is derived from an EMBL/GenBank/DDBJ whole genome shotgun (WGS) entry which is preliminary data.</text>
</comment>
<reference evidence="1 2" key="1">
    <citation type="submission" date="2019-06" db="EMBL/GenBank/DDBJ databases">
        <title>Genomic Encyclopedia of Archaeal and Bacterial Type Strains, Phase II (KMG-II): from individual species to whole genera.</title>
        <authorList>
            <person name="Goeker M."/>
        </authorList>
    </citation>
    <scope>NUCLEOTIDE SEQUENCE [LARGE SCALE GENOMIC DNA]</scope>
    <source>
        <strain evidence="1 2">DSM 24789</strain>
    </source>
</reference>
<gene>
    <name evidence="1" type="ORF">BC670_1866</name>
</gene>
<accession>A0A543G4B5</accession>
<dbReference type="EMBL" id="VFPJ01000001">
    <property type="protein sequence ID" value="TQM40943.1"/>
    <property type="molecule type" value="Genomic_DNA"/>
</dbReference>
<dbReference type="Proteomes" id="UP000320773">
    <property type="component" value="Unassembled WGS sequence"/>
</dbReference>
<name>A0A543G4B5_9FLAO</name>
<dbReference type="AlphaFoldDB" id="A0A543G4B5"/>
<protein>
    <submittedName>
        <fullName evidence="1">Uncharacterized protein</fullName>
    </submittedName>
</protein>
<evidence type="ECO:0000313" key="1">
    <source>
        <dbReference type="EMBL" id="TQM40943.1"/>
    </source>
</evidence>
<proteinExistence type="predicted"/>
<organism evidence="1 2">
    <name type="scientific">Flavobacterium branchiophilum</name>
    <dbReference type="NCBI Taxonomy" id="55197"/>
    <lineage>
        <taxon>Bacteria</taxon>
        <taxon>Pseudomonadati</taxon>
        <taxon>Bacteroidota</taxon>
        <taxon>Flavobacteriia</taxon>
        <taxon>Flavobacteriales</taxon>
        <taxon>Flavobacteriaceae</taxon>
        <taxon>Flavobacterium</taxon>
    </lineage>
</organism>
<evidence type="ECO:0000313" key="2">
    <source>
        <dbReference type="Proteomes" id="UP000320773"/>
    </source>
</evidence>